<reference evidence="2" key="1">
    <citation type="submission" date="2019-04" db="EMBL/GenBank/DDBJ databases">
        <title>Evolution of Biomass-Degrading Anaerobic Consortia Revealed by Metagenomics.</title>
        <authorList>
            <person name="Peng X."/>
        </authorList>
    </citation>
    <scope>NUCLEOTIDE SEQUENCE</scope>
    <source>
        <strain evidence="2">SIG141</strain>
    </source>
</reference>
<proteinExistence type="predicted"/>
<evidence type="ECO:0000313" key="2">
    <source>
        <dbReference type="EMBL" id="MBE6267194.1"/>
    </source>
</evidence>
<comment type="caution">
    <text evidence="2">The sequence shown here is derived from an EMBL/GenBank/DDBJ whole genome shotgun (WGS) entry which is preliminary data.</text>
</comment>
<accession>A0A928BU11</accession>
<evidence type="ECO:0000256" key="1">
    <source>
        <dbReference type="SAM" id="Phobius"/>
    </source>
</evidence>
<sequence>MKKYLKELELASALLLVIGVVLSMVKSYAIGAWPCGVGLLIFLTVFLYKAFHWKEYERDNKQYIVILLICIFILITQMIIHK</sequence>
<evidence type="ECO:0000313" key="3">
    <source>
        <dbReference type="Proteomes" id="UP000763088"/>
    </source>
</evidence>
<keyword evidence="1" id="KW-1133">Transmembrane helix</keyword>
<organism evidence="2 3">
    <name type="scientific">Xylanibacter ruminicola</name>
    <name type="common">Prevotella ruminicola</name>
    <dbReference type="NCBI Taxonomy" id="839"/>
    <lineage>
        <taxon>Bacteria</taxon>
        <taxon>Pseudomonadati</taxon>
        <taxon>Bacteroidota</taxon>
        <taxon>Bacteroidia</taxon>
        <taxon>Bacteroidales</taxon>
        <taxon>Prevotellaceae</taxon>
        <taxon>Xylanibacter</taxon>
    </lineage>
</organism>
<dbReference type="AlphaFoldDB" id="A0A928BU11"/>
<name>A0A928BU11_XYLRU</name>
<dbReference type="Proteomes" id="UP000763088">
    <property type="component" value="Unassembled WGS sequence"/>
</dbReference>
<feature type="transmembrane region" description="Helical" evidence="1">
    <location>
        <begin position="63"/>
        <end position="80"/>
    </location>
</feature>
<keyword evidence="1" id="KW-0812">Transmembrane</keyword>
<keyword evidence="1" id="KW-0472">Membrane</keyword>
<dbReference type="EMBL" id="SUYD01000017">
    <property type="protein sequence ID" value="MBE6267194.1"/>
    <property type="molecule type" value="Genomic_DNA"/>
</dbReference>
<protein>
    <submittedName>
        <fullName evidence="2">Uncharacterized protein</fullName>
    </submittedName>
</protein>
<feature type="transmembrane region" description="Helical" evidence="1">
    <location>
        <begin position="31"/>
        <end position="51"/>
    </location>
</feature>
<gene>
    <name evidence="2" type="ORF">E7102_12145</name>
</gene>
<feature type="transmembrane region" description="Helical" evidence="1">
    <location>
        <begin position="7"/>
        <end position="25"/>
    </location>
</feature>